<accession>A0ABP6RBE4</accession>
<evidence type="ECO:0008006" key="3">
    <source>
        <dbReference type="Google" id="ProtNLM"/>
    </source>
</evidence>
<keyword evidence="2" id="KW-1185">Reference proteome</keyword>
<dbReference type="Proteomes" id="UP001501736">
    <property type="component" value="Unassembled WGS sequence"/>
</dbReference>
<organism evidence="1 2">
    <name type="scientific">Nesterenkonia halobia</name>
    <dbReference type="NCBI Taxonomy" id="37922"/>
    <lineage>
        <taxon>Bacteria</taxon>
        <taxon>Bacillati</taxon>
        <taxon>Actinomycetota</taxon>
        <taxon>Actinomycetes</taxon>
        <taxon>Micrococcales</taxon>
        <taxon>Micrococcaceae</taxon>
        <taxon>Nesterenkonia</taxon>
    </lineage>
</organism>
<sequence>MSVTPSIAEHSPPPAPAARRRALAADVAGPAAFGLDPGGPHGAPALDPTVADEIPGVAPTIIGTRLAEGTLYRPGRPFTAAELQSLIADGALHRVVADVHAPIGVRPSMSLRARAMNLLLADSPGVDPIVCGEAAAWVHHGGAAPSRLTVVTRTAHRVRRSAGLAWQFHQVGLDDEDVMEVRGLPVTTPLRTAGDLFLGVGTSGGRRSLDDHPKMPPLPPLSFESSAQERAALLADALEDTPGEAWSRRGHLLGRMLDPEEGAVTVEELVEHLLDRVCSRRDDPARAARIEETAAQCASRRFPTVR</sequence>
<dbReference type="RefSeq" id="WP_344719366.1">
    <property type="nucleotide sequence ID" value="NZ_BAAAYG010000004.1"/>
</dbReference>
<proteinExistence type="predicted"/>
<evidence type="ECO:0000313" key="2">
    <source>
        <dbReference type="Proteomes" id="UP001501736"/>
    </source>
</evidence>
<comment type="caution">
    <text evidence="1">The sequence shown here is derived from an EMBL/GenBank/DDBJ whole genome shotgun (WGS) entry which is preliminary data.</text>
</comment>
<gene>
    <name evidence="1" type="ORF">GCM10020260_12680</name>
</gene>
<evidence type="ECO:0000313" key="1">
    <source>
        <dbReference type="EMBL" id="GAA3283621.1"/>
    </source>
</evidence>
<dbReference type="EMBL" id="BAAAYG010000004">
    <property type="protein sequence ID" value="GAA3283621.1"/>
    <property type="molecule type" value="Genomic_DNA"/>
</dbReference>
<protein>
    <recommendedName>
        <fullName evidence="3">AbiEi antitoxin C-terminal domain-containing protein</fullName>
    </recommendedName>
</protein>
<name>A0ABP6RBE4_9MICC</name>
<reference evidence="2" key="1">
    <citation type="journal article" date="2019" name="Int. J. Syst. Evol. Microbiol.">
        <title>The Global Catalogue of Microorganisms (GCM) 10K type strain sequencing project: providing services to taxonomists for standard genome sequencing and annotation.</title>
        <authorList>
            <consortium name="The Broad Institute Genomics Platform"/>
            <consortium name="The Broad Institute Genome Sequencing Center for Infectious Disease"/>
            <person name="Wu L."/>
            <person name="Ma J."/>
        </authorList>
    </citation>
    <scope>NUCLEOTIDE SEQUENCE [LARGE SCALE GENOMIC DNA]</scope>
    <source>
        <strain evidence="2">JCM 11483</strain>
    </source>
</reference>